<reference evidence="1 2" key="1">
    <citation type="journal article" date="2016" name="Sci. Rep.">
        <title>Metabolic traits of an uncultured archaeal lineage -MSBL1- from brine pools of the Red Sea.</title>
        <authorList>
            <person name="Mwirichia R."/>
            <person name="Alam I."/>
            <person name="Rashid M."/>
            <person name="Vinu M."/>
            <person name="Ba-Alawi W."/>
            <person name="Anthony Kamau A."/>
            <person name="Kamanda Ngugi D."/>
            <person name="Goker M."/>
            <person name="Klenk H.P."/>
            <person name="Bajic V."/>
            <person name="Stingl U."/>
        </authorList>
    </citation>
    <scope>NUCLEOTIDE SEQUENCE [LARGE SCALE GENOMIC DNA]</scope>
    <source>
        <strain evidence="1">SCGC-AAA259O05</strain>
    </source>
</reference>
<sequence length="259" mass="30190">MRKSMNEEEELKEFDSCVRESCPDLIMLLVSGSAAHGEMTERSDVDGTVFVECSSRSKLENYVNRFDSLARHEFGKPVEDGFYDPHWSLFLYPEGTIRDKETFAEFHNGLPVDFTMFNLKENSLLLRGEDLRSEFPVEYSSGMIDEWASFAPSYHLERAERLAEVEDRVRACYALSRSILQATRVLVWKEAECTSSSYREIVSAYRELNGSGSLPIWALEARERNFNLPLEEIRNRLELSDRFVRHILQEEVYRRDQLD</sequence>
<dbReference type="Proteomes" id="UP000070344">
    <property type="component" value="Unassembled WGS sequence"/>
</dbReference>
<comment type="caution">
    <text evidence="1">The sequence shown here is derived from an EMBL/GenBank/DDBJ whole genome shotgun (WGS) entry which is preliminary data.</text>
</comment>
<evidence type="ECO:0008006" key="3">
    <source>
        <dbReference type="Google" id="ProtNLM"/>
    </source>
</evidence>
<dbReference type="InterPro" id="IPR043519">
    <property type="entry name" value="NT_sf"/>
</dbReference>
<organism evidence="1 2">
    <name type="scientific">candidate division MSBL1 archaeon SCGC-AAA259O05</name>
    <dbReference type="NCBI Taxonomy" id="1698271"/>
    <lineage>
        <taxon>Archaea</taxon>
        <taxon>Methanobacteriati</taxon>
        <taxon>Methanobacteriota</taxon>
        <taxon>candidate division MSBL1</taxon>
    </lineage>
</organism>
<dbReference type="EMBL" id="LHXV01000030">
    <property type="protein sequence ID" value="KXB01027.1"/>
    <property type="molecule type" value="Genomic_DNA"/>
</dbReference>
<dbReference type="AlphaFoldDB" id="A0A133V3K0"/>
<evidence type="ECO:0000313" key="2">
    <source>
        <dbReference type="Proteomes" id="UP000070344"/>
    </source>
</evidence>
<accession>A0A133V3K0</accession>
<keyword evidence="2" id="KW-1185">Reference proteome</keyword>
<protein>
    <recommendedName>
        <fullName evidence="3">Polymerase nucleotidyl transferase domain-containing protein</fullName>
    </recommendedName>
</protein>
<gene>
    <name evidence="1" type="ORF">AKJ41_03010</name>
</gene>
<name>A0A133V3K0_9EURY</name>
<dbReference type="Gene3D" id="3.30.460.10">
    <property type="entry name" value="Beta Polymerase, domain 2"/>
    <property type="match status" value="1"/>
</dbReference>
<proteinExistence type="predicted"/>
<evidence type="ECO:0000313" key="1">
    <source>
        <dbReference type="EMBL" id="KXB01027.1"/>
    </source>
</evidence>